<comment type="caution">
    <text evidence="1">The sequence shown here is derived from an EMBL/GenBank/DDBJ whole genome shotgun (WGS) entry which is preliminary data.</text>
</comment>
<dbReference type="Proteomes" id="UP000297014">
    <property type="component" value="Unassembled WGS sequence"/>
</dbReference>
<organism evidence="1 2">
    <name type="scientific">Alkalihalobacillus alcalophilus ATCC 27647 = CGMCC 1.3604</name>
    <dbReference type="NCBI Taxonomy" id="1218173"/>
    <lineage>
        <taxon>Bacteria</taxon>
        <taxon>Bacillati</taxon>
        <taxon>Bacillota</taxon>
        <taxon>Bacilli</taxon>
        <taxon>Bacillales</taxon>
        <taxon>Bacillaceae</taxon>
        <taxon>Alkalihalobacillus</taxon>
    </lineage>
</organism>
<evidence type="ECO:0000313" key="1">
    <source>
        <dbReference type="EMBL" id="THG91288.1"/>
    </source>
</evidence>
<dbReference type="OrthoDB" id="2933732at2"/>
<dbReference type="InterPro" id="IPR015064">
    <property type="entry name" value="Sda"/>
</dbReference>
<accession>A0A4S4K107</accession>
<dbReference type="SUPFAM" id="SSF100985">
    <property type="entry name" value="Sporulation inhibitor Sda"/>
    <property type="match status" value="1"/>
</dbReference>
<dbReference type="EMBL" id="JALP01000079">
    <property type="protein sequence ID" value="THG91288.1"/>
    <property type="molecule type" value="Genomic_DNA"/>
</dbReference>
<dbReference type="RefSeq" id="WP_136445964.1">
    <property type="nucleotide sequence ID" value="NZ_ALPT02000023.1"/>
</dbReference>
<gene>
    <name evidence="1" type="ORF">AJ85_06065</name>
</gene>
<reference evidence="1 2" key="1">
    <citation type="submission" date="2014-01" db="EMBL/GenBank/DDBJ databases">
        <title>Draft genome sequencing of Bacillus alcalophilus CGMCC 1.3604.</title>
        <authorList>
            <person name="Yang J."/>
            <person name="Diao L."/>
            <person name="Yang S."/>
        </authorList>
    </citation>
    <scope>NUCLEOTIDE SEQUENCE [LARGE SCALE GENOMIC DNA]</scope>
    <source>
        <strain evidence="1 2">CGMCC 1.3604</strain>
    </source>
</reference>
<sequence>MQALSNELLIQSYFQAKNLRLNEQFIQLLLEEIKRRELHLSEIKKDE</sequence>
<name>A0A4S4K107_ALKAL</name>
<protein>
    <submittedName>
        <fullName evidence="1">Sporulation protein</fullName>
    </submittedName>
</protein>
<dbReference type="AlphaFoldDB" id="A0A4S4K107"/>
<dbReference type="Pfam" id="PF08970">
    <property type="entry name" value="Sda"/>
    <property type="match status" value="1"/>
</dbReference>
<proteinExistence type="predicted"/>
<evidence type="ECO:0000313" key="2">
    <source>
        <dbReference type="Proteomes" id="UP000297014"/>
    </source>
</evidence>
<dbReference type="Gene3D" id="1.10.287.1100">
    <property type="entry name" value="Sporulation inhibitor A"/>
    <property type="match status" value="1"/>
</dbReference>
<dbReference type="InterPro" id="IPR036916">
    <property type="entry name" value="Sda_sf"/>
</dbReference>